<organism evidence="7 8">
    <name type="scientific">Cladorrhinum samala</name>
    <dbReference type="NCBI Taxonomy" id="585594"/>
    <lineage>
        <taxon>Eukaryota</taxon>
        <taxon>Fungi</taxon>
        <taxon>Dikarya</taxon>
        <taxon>Ascomycota</taxon>
        <taxon>Pezizomycotina</taxon>
        <taxon>Sordariomycetes</taxon>
        <taxon>Sordariomycetidae</taxon>
        <taxon>Sordariales</taxon>
        <taxon>Podosporaceae</taxon>
        <taxon>Cladorrhinum</taxon>
    </lineage>
</organism>
<sequence length="393" mass="44061">MAELLTSLIPLLLWGSASLLTMWALPKSYLTRILSLPVIWLLTFLSLLTANQISDVLFPGASITLGSVLVFYLPWSHKLLFLTPRPSTPAWLTRYKIWNNPRGIIMPITMSSSSTSSSSSSSKQVSQTRFLLARSTKSLTLYLIDLHLVKGLILPSALIGVSPSDFSPEMELKALLSFSLTTRQLLLRSAISLQWIWSAYFFLTFYHSLVSILFVSVLGWDAPHEWPPLFGRIGEAYTVRRFWGGAAAGFWHRLTVPTYSSYAEMLCEFLPKVLPSPFKIGLRRRRGKKTVAAGVIFLMSGLSHALSGWAMGDHGLARDVVFFLANFLVCALEVAVGKSVIGRAIKRLLPRVVRKLVGVVWVFAWFFLVSPVWMYPKIYPTLVAEMPKFEVDL</sequence>
<accession>A0AAV9HKR2</accession>
<protein>
    <recommendedName>
        <fullName evidence="6">Wax synthase domain-containing protein</fullName>
    </recommendedName>
</protein>
<proteinExistence type="predicted"/>
<keyword evidence="3 5" id="KW-1133">Transmembrane helix</keyword>
<feature type="transmembrane region" description="Helical" evidence="5">
    <location>
        <begin position="291"/>
        <end position="310"/>
    </location>
</feature>
<feature type="domain" description="Wax synthase" evidence="6">
    <location>
        <begin position="226"/>
        <end position="324"/>
    </location>
</feature>
<evidence type="ECO:0000256" key="1">
    <source>
        <dbReference type="ARBA" id="ARBA00004141"/>
    </source>
</evidence>
<evidence type="ECO:0000256" key="5">
    <source>
        <dbReference type="SAM" id="Phobius"/>
    </source>
</evidence>
<comment type="caution">
    <text evidence="7">The sequence shown here is derived from an EMBL/GenBank/DDBJ whole genome shotgun (WGS) entry which is preliminary data.</text>
</comment>
<dbReference type="AlphaFoldDB" id="A0AAV9HKR2"/>
<reference evidence="7" key="1">
    <citation type="journal article" date="2023" name="Mol. Phylogenet. Evol.">
        <title>Genome-scale phylogeny and comparative genomics of the fungal order Sordariales.</title>
        <authorList>
            <person name="Hensen N."/>
            <person name="Bonometti L."/>
            <person name="Westerberg I."/>
            <person name="Brannstrom I.O."/>
            <person name="Guillou S."/>
            <person name="Cros-Aarteil S."/>
            <person name="Calhoun S."/>
            <person name="Haridas S."/>
            <person name="Kuo A."/>
            <person name="Mondo S."/>
            <person name="Pangilinan J."/>
            <person name="Riley R."/>
            <person name="LaButti K."/>
            <person name="Andreopoulos B."/>
            <person name="Lipzen A."/>
            <person name="Chen C."/>
            <person name="Yan M."/>
            <person name="Daum C."/>
            <person name="Ng V."/>
            <person name="Clum A."/>
            <person name="Steindorff A."/>
            <person name="Ohm R.A."/>
            <person name="Martin F."/>
            <person name="Silar P."/>
            <person name="Natvig D.O."/>
            <person name="Lalanne C."/>
            <person name="Gautier V."/>
            <person name="Ament-Velasquez S.L."/>
            <person name="Kruys A."/>
            <person name="Hutchinson M.I."/>
            <person name="Powell A.J."/>
            <person name="Barry K."/>
            <person name="Miller A.N."/>
            <person name="Grigoriev I.V."/>
            <person name="Debuchy R."/>
            <person name="Gladieux P."/>
            <person name="Hiltunen Thoren M."/>
            <person name="Johannesson H."/>
        </authorList>
    </citation>
    <scope>NUCLEOTIDE SEQUENCE</scope>
    <source>
        <strain evidence="7">PSN324</strain>
    </source>
</reference>
<feature type="transmembrane region" description="Helical" evidence="5">
    <location>
        <begin position="6"/>
        <end position="26"/>
    </location>
</feature>
<name>A0AAV9HKR2_9PEZI</name>
<feature type="transmembrane region" description="Helical" evidence="5">
    <location>
        <begin position="56"/>
        <end position="75"/>
    </location>
</feature>
<evidence type="ECO:0000256" key="3">
    <source>
        <dbReference type="ARBA" id="ARBA00022989"/>
    </source>
</evidence>
<feature type="transmembrane region" description="Helical" evidence="5">
    <location>
        <begin position="33"/>
        <end position="50"/>
    </location>
</feature>
<comment type="subcellular location">
    <subcellularLocation>
        <location evidence="1">Membrane</location>
        <topology evidence="1">Multi-pass membrane protein</topology>
    </subcellularLocation>
</comment>
<feature type="transmembrane region" description="Helical" evidence="5">
    <location>
        <begin position="195"/>
        <end position="220"/>
    </location>
</feature>
<feature type="transmembrane region" description="Helical" evidence="5">
    <location>
        <begin position="356"/>
        <end position="376"/>
    </location>
</feature>
<keyword evidence="8" id="KW-1185">Reference proteome</keyword>
<evidence type="ECO:0000313" key="8">
    <source>
        <dbReference type="Proteomes" id="UP001321749"/>
    </source>
</evidence>
<feature type="transmembrane region" description="Helical" evidence="5">
    <location>
        <begin position="139"/>
        <end position="161"/>
    </location>
</feature>
<reference evidence="7" key="2">
    <citation type="submission" date="2023-06" db="EMBL/GenBank/DDBJ databases">
        <authorList>
            <consortium name="Lawrence Berkeley National Laboratory"/>
            <person name="Mondo S.J."/>
            <person name="Hensen N."/>
            <person name="Bonometti L."/>
            <person name="Westerberg I."/>
            <person name="Brannstrom I.O."/>
            <person name="Guillou S."/>
            <person name="Cros-Aarteil S."/>
            <person name="Calhoun S."/>
            <person name="Haridas S."/>
            <person name="Kuo A."/>
            <person name="Pangilinan J."/>
            <person name="Riley R."/>
            <person name="Labutti K."/>
            <person name="Andreopoulos B."/>
            <person name="Lipzen A."/>
            <person name="Chen C."/>
            <person name="Yanf M."/>
            <person name="Daum C."/>
            <person name="Ng V."/>
            <person name="Clum A."/>
            <person name="Steindorff A."/>
            <person name="Ohm R."/>
            <person name="Martin F."/>
            <person name="Silar P."/>
            <person name="Natvig D."/>
            <person name="Lalanne C."/>
            <person name="Gautier V."/>
            <person name="Ament-Velasquez S.L."/>
            <person name="Kruys A."/>
            <person name="Hutchinson M.I."/>
            <person name="Powell A.J."/>
            <person name="Barry K."/>
            <person name="Miller A.N."/>
            <person name="Grigoriev I.V."/>
            <person name="Debuchy R."/>
            <person name="Gladieux P."/>
            <person name="Thoren M.H."/>
            <person name="Johannesson H."/>
        </authorList>
    </citation>
    <scope>NUCLEOTIDE SEQUENCE</scope>
    <source>
        <strain evidence="7">PSN324</strain>
    </source>
</reference>
<evidence type="ECO:0000256" key="2">
    <source>
        <dbReference type="ARBA" id="ARBA00022692"/>
    </source>
</evidence>
<evidence type="ECO:0000256" key="4">
    <source>
        <dbReference type="ARBA" id="ARBA00023136"/>
    </source>
</evidence>
<evidence type="ECO:0000259" key="6">
    <source>
        <dbReference type="Pfam" id="PF13813"/>
    </source>
</evidence>
<evidence type="ECO:0000313" key="7">
    <source>
        <dbReference type="EMBL" id="KAK4460486.1"/>
    </source>
</evidence>
<dbReference type="Proteomes" id="UP001321749">
    <property type="component" value="Unassembled WGS sequence"/>
</dbReference>
<dbReference type="GO" id="GO:0016020">
    <property type="term" value="C:membrane"/>
    <property type="evidence" value="ECO:0007669"/>
    <property type="project" value="UniProtKB-SubCell"/>
</dbReference>
<keyword evidence="2 5" id="KW-0812">Transmembrane</keyword>
<feature type="transmembrane region" description="Helical" evidence="5">
    <location>
        <begin position="316"/>
        <end position="336"/>
    </location>
</feature>
<gene>
    <name evidence="7" type="ORF">QBC42DRAFT_332408</name>
</gene>
<dbReference type="Pfam" id="PF13813">
    <property type="entry name" value="MBOAT_2"/>
    <property type="match status" value="1"/>
</dbReference>
<dbReference type="EMBL" id="MU865011">
    <property type="protein sequence ID" value="KAK4460486.1"/>
    <property type="molecule type" value="Genomic_DNA"/>
</dbReference>
<keyword evidence="4 5" id="KW-0472">Membrane</keyword>
<dbReference type="InterPro" id="IPR032805">
    <property type="entry name" value="Wax_synthase_dom"/>
</dbReference>